<accession>A0A2P2EDK9</accession>
<protein>
    <recommendedName>
        <fullName evidence="6">Toprim domain-containing protein</fullName>
    </recommendedName>
</protein>
<feature type="domain" description="Toprim" evidence="2">
    <location>
        <begin position="226"/>
        <end position="298"/>
    </location>
</feature>
<dbReference type="AlphaFoldDB" id="A0A2P2EDK9"/>
<reference evidence="4 5" key="1">
    <citation type="journal article" date="2018" name="Genome Announc.">
        <title>Draft Genome Sequence of "Candidatus Phycosocius bacilliformis," an Alphaproteobacterial Ectosymbiont of the Hydrocarbon-Producing Green Alga Botryococcus braunii.</title>
        <authorList>
            <person name="Tanabe Y."/>
            <person name="Yamaguchi H."/>
            <person name="Watanabe M.M."/>
        </authorList>
    </citation>
    <scope>NUCLEOTIDE SEQUENCE [LARGE SCALE GENOMIC DNA]</scope>
    <source>
        <strain evidence="4 5">BOTRYCO-2</strain>
    </source>
</reference>
<organism evidence="4 5">
    <name type="scientific">Candidatus Phycosocius bacilliformis</name>
    <dbReference type="NCBI Taxonomy" id="1445552"/>
    <lineage>
        <taxon>Bacteria</taxon>
        <taxon>Pseudomonadati</taxon>
        <taxon>Pseudomonadota</taxon>
        <taxon>Alphaproteobacteria</taxon>
        <taxon>Caulobacterales</taxon>
        <taxon>Caulobacterales incertae sedis</taxon>
        <taxon>Candidatus Phycosocius</taxon>
    </lineage>
</organism>
<dbReference type="OrthoDB" id="9811157at2"/>
<proteinExistence type="predicted"/>
<feature type="region of interest" description="Disordered" evidence="1">
    <location>
        <begin position="265"/>
        <end position="290"/>
    </location>
</feature>
<dbReference type="SUPFAM" id="SSF57783">
    <property type="entry name" value="Zinc beta-ribbon"/>
    <property type="match status" value="1"/>
</dbReference>
<sequence>MTLRSLNTPTPEIVRSLLGDPKPHLTKGTKWRYGARGSLAVDAARGIWFDHESGQGGGIIQLIMAQTNCRNEAEALQWLKSENHLKHIVKAPESSATKHASRTQNALDAAKLKISLNLWQGATAISDTLAETYLVLHRSLPRHLIRSQAVLRFHDRVPANPYLRISTYHPAMLAAVQNPSGAFAGVHITYLDTAGKKATIEPQKRLLGPNLSGCSVRFAAKQTSHILVGEGIENTLAAMFLSSLPGAATLSSSLMRAFKPWPSIKEITPAPDHDRPSSRGAKAGQDAADALRRRLSGSHEIHPCLLPHWPGSDHAETLSRCPIHPDDEV</sequence>
<gene>
    <name evidence="4" type="ORF">PbB2_02845</name>
</gene>
<evidence type="ECO:0008006" key="6">
    <source>
        <dbReference type="Google" id="ProtNLM"/>
    </source>
</evidence>
<feature type="domain" description="DUF7146" evidence="3">
    <location>
        <begin position="116"/>
        <end position="218"/>
    </location>
</feature>
<comment type="caution">
    <text evidence="4">The sequence shown here is derived from an EMBL/GenBank/DDBJ whole genome shotgun (WGS) entry which is preliminary data.</text>
</comment>
<evidence type="ECO:0000313" key="5">
    <source>
        <dbReference type="Proteomes" id="UP000245086"/>
    </source>
</evidence>
<dbReference type="Pfam" id="PF13362">
    <property type="entry name" value="Toprim_3"/>
    <property type="match status" value="1"/>
</dbReference>
<dbReference type="InterPro" id="IPR006171">
    <property type="entry name" value="TOPRIM_dom"/>
</dbReference>
<dbReference type="Pfam" id="PF23639">
    <property type="entry name" value="DUF7146"/>
    <property type="match status" value="1"/>
</dbReference>
<dbReference type="Proteomes" id="UP000245086">
    <property type="component" value="Unassembled WGS sequence"/>
</dbReference>
<keyword evidence="5" id="KW-1185">Reference proteome</keyword>
<dbReference type="EMBL" id="BFBR01000010">
    <property type="protein sequence ID" value="GBF59153.1"/>
    <property type="molecule type" value="Genomic_DNA"/>
</dbReference>
<dbReference type="InterPro" id="IPR055570">
    <property type="entry name" value="DUF7146"/>
</dbReference>
<evidence type="ECO:0000256" key="1">
    <source>
        <dbReference type="SAM" id="MobiDB-lite"/>
    </source>
</evidence>
<evidence type="ECO:0000259" key="3">
    <source>
        <dbReference type="Pfam" id="PF23639"/>
    </source>
</evidence>
<dbReference type="RefSeq" id="WP_133245836.1">
    <property type="nucleotide sequence ID" value="NZ_BFBR01000010.1"/>
</dbReference>
<name>A0A2P2EDK9_9PROT</name>
<evidence type="ECO:0000313" key="4">
    <source>
        <dbReference type="EMBL" id="GBF59153.1"/>
    </source>
</evidence>
<evidence type="ECO:0000259" key="2">
    <source>
        <dbReference type="Pfam" id="PF13362"/>
    </source>
</evidence>